<dbReference type="EMBL" id="JPXF01000008">
    <property type="protein sequence ID" value="KGJ79914.1"/>
    <property type="molecule type" value="Genomic_DNA"/>
</dbReference>
<evidence type="ECO:0000313" key="4">
    <source>
        <dbReference type="Proteomes" id="UP000561726"/>
    </source>
</evidence>
<proteinExistence type="predicted"/>
<reference evidence="1 3" key="1">
    <citation type="submission" date="2014-08" db="EMBL/GenBank/DDBJ databases">
        <authorList>
            <person name="Sisinthy S."/>
        </authorList>
    </citation>
    <scope>NUCLEOTIDE SEQUENCE [LARGE SCALE GENOMIC DNA]</scope>
    <source>
        <strain evidence="1 3">RuG17</strain>
    </source>
</reference>
<dbReference type="Proteomes" id="UP000029864">
    <property type="component" value="Unassembled WGS sequence"/>
</dbReference>
<gene>
    <name evidence="2" type="ORF">BJ997_003600</name>
    <name evidence="1" type="ORF">GY21_03245</name>
</gene>
<dbReference type="AlphaFoldDB" id="A0A099JNC1"/>
<evidence type="ECO:0000313" key="1">
    <source>
        <dbReference type="EMBL" id="KGJ79914.1"/>
    </source>
</evidence>
<organism evidence="1 3">
    <name type="scientific">Cryobacterium roopkundense</name>
    <dbReference type="NCBI Taxonomy" id="1001240"/>
    <lineage>
        <taxon>Bacteria</taxon>
        <taxon>Bacillati</taxon>
        <taxon>Actinomycetota</taxon>
        <taxon>Actinomycetes</taxon>
        <taxon>Micrococcales</taxon>
        <taxon>Microbacteriaceae</taxon>
        <taxon>Cryobacterium</taxon>
    </lineage>
</organism>
<accession>A0A099JNC1</accession>
<keyword evidence="3" id="KW-1185">Reference proteome</keyword>
<protein>
    <submittedName>
        <fullName evidence="1">Uncharacterized protein</fullName>
    </submittedName>
</protein>
<evidence type="ECO:0000313" key="2">
    <source>
        <dbReference type="EMBL" id="MBB5643052.1"/>
    </source>
</evidence>
<evidence type="ECO:0000313" key="3">
    <source>
        <dbReference type="Proteomes" id="UP000029864"/>
    </source>
</evidence>
<sequence length="104" mass="11459">MHSLNSENTGRYLVTTGSGSVYLIDLDRSVMSRVPAMDMTADRSLRRDGQPVDIISLVQCSVGRPMNLIIDLHVPGVMRTTRRTTEVRAIEPFPGAESPTTEDV</sequence>
<dbReference type="EMBL" id="JACHBQ010000001">
    <property type="protein sequence ID" value="MBB5643052.1"/>
    <property type="molecule type" value="Genomic_DNA"/>
</dbReference>
<reference evidence="2 4" key="2">
    <citation type="submission" date="2020-08" db="EMBL/GenBank/DDBJ databases">
        <title>Sequencing the genomes of 1000 actinobacteria strains.</title>
        <authorList>
            <person name="Klenk H.-P."/>
        </authorList>
    </citation>
    <scope>NUCLEOTIDE SEQUENCE [LARGE SCALE GENOMIC DNA]</scope>
    <source>
        <strain evidence="2 4">DSM 21065</strain>
    </source>
</reference>
<dbReference type="Proteomes" id="UP000561726">
    <property type="component" value="Unassembled WGS sequence"/>
</dbReference>
<name>A0A099JNC1_9MICO</name>
<comment type="caution">
    <text evidence="1">The sequence shown here is derived from an EMBL/GenBank/DDBJ whole genome shotgun (WGS) entry which is preliminary data.</text>
</comment>